<reference evidence="2 3" key="1">
    <citation type="submission" date="2018-06" db="EMBL/GenBank/DDBJ databases">
        <title>Comparative genomics of Brasilonema spp. strains.</title>
        <authorList>
            <person name="Alvarenga D.O."/>
            <person name="Fiore M.F."/>
            <person name="Varani A.M."/>
        </authorList>
    </citation>
    <scope>NUCLEOTIDE SEQUENCE [LARGE SCALE GENOMIC DNA]</scope>
    <source>
        <strain evidence="2 3">UFV-OR1</strain>
    </source>
</reference>
<sequence>MSDTESQPKSEEFDVFLAHNSADKPEVRAIAHQLKERGIKIWLDEEQIPPGRSFQDEIQKVIPLVKSAVIFIGLKGLGKWQTMEVRSLTRMCVEKHIPLIPVLLPGVSQFPEKLVFLKEYIRVDFSKSTDDAQALKNLVWGITGSQSSAQQKPTELWFNGDRLQQFHKALLSAFPTTAKLKQMVRFKLDENLEAIAGGANHSEVVSNLIEWADAEGRLEELLTAARKDNPGNPALKRFDEQMRGG</sequence>
<evidence type="ECO:0000259" key="1">
    <source>
        <dbReference type="PROSITE" id="PS50104"/>
    </source>
</evidence>
<keyword evidence="3" id="KW-1185">Reference proteome</keyword>
<name>A0ABX1MAQ3_9CYAN</name>
<organism evidence="2 3">
    <name type="scientific">Brasilonema octagenarum UFV-OR1</name>
    <dbReference type="NCBI Taxonomy" id="417115"/>
    <lineage>
        <taxon>Bacteria</taxon>
        <taxon>Bacillati</taxon>
        <taxon>Cyanobacteriota</taxon>
        <taxon>Cyanophyceae</taxon>
        <taxon>Nostocales</taxon>
        <taxon>Scytonemataceae</taxon>
        <taxon>Brasilonema</taxon>
        <taxon>Octagenarum group</taxon>
    </lineage>
</organism>
<accession>A0ABX1MAQ3</accession>
<protein>
    <recommendedName>
        <fullName evidence="1">TIR domain-containing protein</fullName>
    </recommendedName>
</protein>
<dbReference type="Gene3D" id="3.40.50.10140">
    <property type="entry name" value="Toll/interleukin-1 receptor homology (TIR) domain"/>
    <property type="match status" value="1"/>
</dbReference>
<feature type="domain" description="TIR" evidence="1">
    <location>
        <begin position="11"/>
        <end position="147"/>
    </location>
</feature>
<dbReference type="Pfam" id="PF13676">
    <property type="entry name" value="TIR_2"/>
    <property type="match status" value="1"/>
</dbReference>
<dbReference type="SUPFAM" id="SSF52200">
    <property type="entry name" value="Toll/Interleukin receptor TIR domain"/>
    <property type="match status" value="1"/>
</dbReference>
<dbReference type="PROSITE" id="PS50104">
    <property type="entry name" value="TIR"/>
    <property type="match status" value="1"/>
</dbReference>
<dbReference type="EMBL" id="QMEC01000114">
    <property type="protein sequence ID" value="NMF65674.1"/>
    <property type="molecule type" value="Genomic_DNA"/>
</dbReference>
<dbReference type="Proteomes" id="UP000762253">
    <property type="component" value="Unassembled WGS sequence"/>
</dbReference>
<evidence type="ECO:0000313" key="2">
    <source>
        <dbReference type="EMBL" id="NMF65674.1"/>
    </source>
</evidence>
<evidence type="ECO:0000313" key="3">
    <source>
        <dbReference type="Proteomes" id="UP000762253"/>
    </source>
</evidence>
<comment type="caution">
    <text evidence="2">The sequence shown here is derived from an EMBL/GenBank/DDBJ whole genome shotgun (WGS) entry which is preliminary data.</text>
</comment>
<proteinExistence type="predicted"/>
<dbReference type="Pfam" id="PF19955">
    <property type="entry name" value="EAD1"/>
    <property type="match status" value="1"/>
</dbReference>
<gene>
    <name evidence="2" type="ORF">DP115_24130</name>
</gene>
<dbReference type="InterPro" id="IPR000157">
    <property type="entry name" value="TIR_dom"/>
</dbReference>
<dbReference type="InterPro" id="IPR045430">
    <property type="entry name" value="EAD1"/>
</dbReference>
<dbReference type="InterPro" id="IPR035897">
    <property type="entry name" value="Toll_tir_struct_dom_sf"/>
</dbReference>